<evidence type="ECO:0000313" key="3">
    <source>
        <dbReference type="Proteomes" id="UP000070544"/>
    </source>
</evidence>
<sequence length="350" mass="38594">MRGLVDPQGGTGGFAVGIIYILWFTFVRMGLTVACVHSSRLGTVFVLLGKLEWEQRRFQDALFQTLASLADLREQPHSTIDDYCNAHWSIMSTIKQEKRQLERILNFLVVLSLQYFIAFLLTTHVSGCAPGYWVAMSIGNVGYFIGISFVLARFNDVASTTAKIIRRAEREISFVSLELVRLKNKVVLDPIRAATGHLTVPRTGMGTMGKVLGDRRSLDVNLSHDREAYGNTLPHVSVLGETSETWMATIPYWLQADTYSGRTFPLVLPTASVPLHTTVIEARLAEAEAHSAILAQLTRGDEFLVTFAGRPLTFETARGIAGLACLGVYLAYQLYKGGGYSFELAFACGA</sequence>
<dbReference type="EMBL" id="KQ965786">
    <property type="protein sequence ID" value="KXS12620.1"/>
    <property type="molecule type" value="Genomic_DNA"/>
</dbReference>
<organism evidence="2 3">
    <name type="scientific">Gonapodya prolifera (strain JEL478)</name>
    <name type="common">Monoblepharis prolifera</name>
    <dbReference type="NCBI Taxonomy" id="1344416"/>
    <lineage>
        <taxon>Eukaryota</taxon>
        <taxon>Fungi</taxon>
        <taxon>Fungi incertae sedis</taxon>
        <taxon>Chytridiomycota</taxon>
        <taxon>Chytridiomycota incertae sedis</taxon>
        <taxon>Monoblepharidomycetes</taxon>
        <taxon>Monoblepharidales</taxon>
        <taxon>Gonapodyaceae</taxon>
        <taxon>Gonapodya</taxon>
    </lineage>
</organism>
<evidence type="ECO:0000313" key="2">
    <source>
        <dbReference type="EMBL" id="KXS12620.1"/>
    </source>
</evidence>
<keyword evidence="1" id="KW-1133">Transmembrane helix</keyword>
<keyword evidence="1" id="KW-0472">Membrane</keyword>
<dbReference type="Proteomes" id="UP000070544">
    <property type="component" value="Unassembled WGS sequence"/>
</dbReference>
<evidence type="ECO:0000256" key="1">
    <source>
        <dbReference type="SAM" id="Phobius"/>
    </source>
</evidence>
<dbReference type="AlphaFoldDB" id="A0A139A745"/>
<feature type="transmembrane region" description="Helical" evidence="1">
    <location>
        <begin position="104"/>
        <end position="125"/>
    </location>
</feature>
<feature type="transmembrane region" description="Helical" evidence="1">
    <location>
        <begin position="12"/>
        <end position="31"/>
    </location>
</feature>
<accession>A0A139A745</accession>
<protein>
    <submittedName>
        <fullName evidence="2">Uncharacterized protein</fullName>
    </submittedName>
</protein>
<gene>
    <name evidence="2" type="ORF">M427DRAFT_157199</name>
</gene>
<keyword evidence="1" id="KW-0812">Transmembrane</keyword>
<proteinExistence type="predicted"/>
<keyword evidence="3" id="KW-1185">Reference proteome</keyword>
<feature type="transmembrane region" description="Helical" evidence="1">
    <location>
        <begin position="131"/>
        <end position="154"/>
    </location>
</feature>
<reference evidence="2 3" key="1">
    <citation type="journal article" date="2015" name="Genome Biol. Evol.">
        <title>Phylogenomic analyses indicate that early fungi evolved digesting cell walls of algal ancestors of land plants.</title>
        <authorList>
            <person name="Chang Y."/>
            <person name="Wang S."/>
            <person name="Sekimoto S."/>
            <person name="Aerts A.L."/>
            <person name="Choi C."/>
            <person name="Clum A."/>
            <person name="LaButti K.M."/>
            <person name="Lindquist E.A."/>
            <person name="Yee Ngan C."/>
            <person name="Ohm R.A."/>
            <person name="Salamov A.A."/>
            <person name="Grigoriev I.V."/>
            <person name="Spatafora J.W."/>
            <person name="Berbee M.L."/>
        </authorList>
    </citation>
    <scope>NUCLEOTIDE SEQUENCE [LARGE SCALE GENOMIC DNA]</scope>
    <source>
        <strain evidence="2 3">JEL478</strain>
    </source>
</reference>
<name>A0A139A745_GONPJ</name>